<organism evidence="1 2">
    <name type="scientific">Candidatus Francisella endociliophora</name>
    <dbReference type="NCBI Taxonomy" id="653937"/>
    <lineage>
        <taxon>Bacteria</taxon>
        <taxon>Pseudomonadati</taxon>
        <taxon>Pseudomonadota</taxon>
        <taxon>Gammaproteobacteria</taxon>
        <taxon>Thiotrichales</taxon>
        <taxon>Francisellaceae</taxon>
        <taxon>Francisella</taxon>
    </lineage>
</organism>
<dbReference type="OrthoDB" id="9800373at2"/>
<protein>
    <submittedName>
        <fullName evidence="1">Membrane protein</fullName>
    </submittedName>
</protein>
<keyword evidence="2" id="KW-1185">Reference proteome</keyword>
<dbReference type="eggNOG" id="COG3737">
    <property type="taxonomic scope" value="Bacteria"/>
</dbReference>
<evidence type="ECO:0000313" key="2">
    <source>
        <dbReference type="Proteomes" id="UP000029672"/>
    </source>
</evidence>
<sequence>MMSLQEERITAPVFFKEYADGKFTLNVGEYNHPLILSATDILEYQKNIDSLEDIDESHLKLALASDPEIILIGTGAKQIIPSIEIINMVAKAGKSIDFMASNVACKTYNLLVNENRNVSCIII</sequence>
<dbReference type="RefSeq" id="WP_040008896.1">
    <property type="nucleotide sequence ID" value="NZ_CP009574.1"/>
</dbReference>
<dbReference type="SUPFAM" id="SSF64076">
    <property type="entry name" value="MTH938-like"/>
    <property type="match status" value="1"/>
</dbReference>
<gene>
    <name evidence="1" type="ORF">LO80_04410</name>
</gene>
<dbReference type="EMBL" id="CP009574">
    <property type="protein sequence ID" value="AIT09283.1"/>
    <property type="molecule type" value="Genomic_DNA"/>
</dbReference>
<dbReference type="AlphaFoldDB" id="A0A097ENZ2"/>
<dbReference type="InterPro" id="IPR036748">
    <property type="entry name" value="MTH938-like_sf"/>
</dbReference>
<dbReference type="KEGG" id="frf:LO80_04410"/>
<dbReference type="Gene3D" id="3.40.1230.10">
    <property type="entry name" value="MTH938-like"/>
    <property type="match status" value="1"/>
</dbReference>
<dbReference type="InterPro" id="IPR007523">
    <property type="entry name" value="NDUFAF3/AAMDC"/>
</dbReference>
<dbReference type="STRING" id="1547445.LO80_04410"/>
<dbReference type="PANTHER" id="PTHR21192:SF2">
    <property type="entry name" value="NADH DEHYDROGENASE [UBIQUINONE] 1 ALPHA SUBCOMPLEX ASSEMBLY FACTOR 3"/>
    <property type="match status" value="1"/>
</dbReference>
<dbReference type="Pfam" id="PF04430">
    <property type="entry name" value="DUF498"/>
    <property type="match status" value="1"/>
</dbReference>
<proteinExistence type="predicted"/>
<reference evidence="1 2" key="1">
    <citation type="submission" date="2014-10" db="EMBL/GenBank/DDBJ databases">
        <title>Whole genome sequence of Francisella endociliophora strain FSC1006, isolated from a laboratory culture of the marine ciliate Euplotes raikovi.</title>
        <authorList>
            <person name="Granberg M."/>
            <person name="Backman S."/>
            <person name="Lundmark E."/>
            <person name="Nilsson E."/>
            <person name="Karlsson E."/>
            <person name="Thelaus J."/>
            <person name="Ohrman C."/>
            <person name="Larkeryd A."/>
            <person name="Stenberg P."/>
        </authorList>
    </citation>
    <scope>NUCLEOTIDE SEQUENCE [LARGE SCALE GENOMIC DNA]</scope>
    <source>
        <strain evidence="1 2">FSC1006</strain>
    </source>
</reference>
<dbReference type="CDD" id="cd00248">
    <property type="entry name" value="Mth938-like"/>
    <property type="match status" value="1"/>
</dbReference>
<evidence type="ECO:0000313" key="1">
    <source>
        <dbReference type="EMBL" id="AIT09283.1"/>
    </source>
</evidence>
<name>A0A097ENZ2_9GAMM</name>
<dbReference type="PANTHER" id="PTHR21192">
    <property type="entry name" value="NUCLEAR PROTEIN E3-3"/>
    <property type="match status" value="1"/>
</dbReference>
<dbReference type="HOGENOM" id="CLU_074390_2_1_6"/>
<accession>A0A097ENZ2</accession>
<dbReference type="Proteomes" id="UP000029672">
    <property type="component" value="Chromosome"/>
</dbReference>